<dbReference type="AlphaFoldDB" id="A0A4S2ME15"/>
<name>A0A4S2ME15_OPIFE</name>
<sequence>MCLLLPVRLVIGARSYFHSNWVRLPKACSMLLLGKFCCILVLRHIEHFRYGLSQYGTHNRNLFSTNISSTSQTPTVTCRCLLVADITAGLCAPSTTSDLFKRHLCDNLHIRG</sequence>
<comment type="caution">
    <text evidence="1">The sequence shown here is derived from an EMBL/GenBank/DDBJ whole genome shotgun (WGS) entry which is preliminary data.</text>
</comment>
<gene>
    <name evidence="1" type="ORF">CRM22_000728</name>
</gene>
<protein>
    <submittedName>
        <fullName evidence="1">Uncharacterized protein</fullName>
    </submittedName>
</protein>
<dbReference type="Proteomes" id="UP000308267">
    <property type="component" value="Unassembled WGS sequence"/>
</dbReference>
<dbReference type="EMBL" id="SJOL01001452">
    <property type="protein sequence ID" value="TGZ74833.1"/>
    <property type="molecule type" value="Genomic_DNA"/>
</dbReference>
<keyword evidence="2" id="KW-1185">Reference proteome</keyword>
<accession>A0A4S2ME15</accession>
<reference evidence="1 2" key="1">
    <citation type="journal article" date="2019" name="BMC Genomics">
        <title>New insights from Opisthorchis felineus genome: update on genomics of the epidemiologically important liver flukes.</title>
        <authorList>
            <person name="Ershov N.I."/>
            <person name="Mordvinov V.A."/>
            <person name="Prokhortchouk E.B."/>
            <person name="Pakharukova M.Y."/>
            <person name="Gunbin K.V."/>
            <person name="Ustyantsev K."/>
            <person name="Genaev M.A."/>
            <person name="Blinov A.G."/>
            <person name="Mazur A."/>
            <person name="Boulygina E."/>
            <person name="Tsygankova S."/>
            <person name="Khrameeva E."/>
            <person name="Chekanov N."/>
            <person name="Fan G."/>
            <person name="Xiao A."/>
            <person name="Zhang H."/>
            <person name="Xu X."/>
            <person name="Yang H."/>
            <person name="Solovyev V."/>
            <person name="Lee S.M."/>
            <person name="Liu X."/>
            <person name="Afonnikov D.A."/>
            <person name="Skryabin K.G."/>
        </authorList>
    </citation>
    <scope>NUCLEOTIDE SEQUENCE [LARGE SCALE GENOMIC DNA]</scope>
    <source>
        <strain evidence="1">AK-0245</strain>
        <tissue evidence="1">Whole organism</tissue>
    </source>
</reference>
<proteinExistence type="predicted"/>
<organism evidence="1 2">
    <name type="scientific">Opisthorchis felineus</name>
    <dbReference type="NCBI Taxonomy" id="147828"/>
    <lineage>
        <taxon>Eukaryota</taxon>
        <taxon>Metazoa</taxon>
        <taxon>Spiralia</taxon>
        <taxon>Lophotrochozoa</taxon>
        <taxon>Platyhelminthes</taxon>
        <taxon>Trematoda</taxon>
        <taxon>Digenea</taxon>
        <taxon>Opisthorchiida</taxon>
        <taxon>Opisthorchiata</taxon>
        <taxon>Opisthorchiidae</taxon>
        <taxon>Opisthorchis</taxon>
    </lineage>
</organism>
<evidence type="ECO:0000313" key="1">
    <source>
        <dbReference type="EMBL" id="TGZ74833.1"/>
    </source>
</evidence>
<evidence type="ECO:0000313" key="2">
    <source>
        <dbReference type="Proteomes" id="UP000308267"/>
    </source>
</evidence>